<dbReference type="PANTHER" id="PTHR35342:SF5">
    <property type="entry name" value="TRICARBOXYLIC TRANSPORT PROTEIN"/>
    <property type="match status" value="1"/>
</dbReference>
<evidence type="ECO:0000313" key="3">
    <source>
        <dbReference type="Proteomes" id="UP000095287"/>
    </source>
</evidence>
<sequence length="158" mass="16568">MAWPYQAAFSYEPVGPRAYPLLMLGLMAIALLYLAIRPTPIVRKDDEPELDRASLIKIGLCTGLLLVFAATFESLGFILSSTLIGIPMARLYLGQGFGVALSPYNLVTALCGTLIGTVVGLLPGLGPINGVALLIPIAFALGLPPESALILLAAVYLG</sequence>
<dbReference type="Pfam" id="PF01970">
    <property type="entry name" value="TctA"/>
    <property type="match status" value="1"/>
</dbReference>
<keyword evidence="3" id="KW-1185">Reference proteome</keyword>
<reference evidence="4" key="1">
    <citation type="submission" date="2016-11" db="UniProtKB">
        <authorList>
            <consortium name="WormBaseParasite"/>
        </authorList>
    </citation>
    <scope>IDENTIFICATION</scope>
</reference>
<keyword evidence="1" id="KW-1133">Transmembrane helix</keyword>
<dbReference type="InterPro" id="IPR002823">
    <property type="entry name" value="DUF112_TM"/>
</dbReference>
<dbReference type="AlphaFoldDB" id="A0A1I8AMI1"/>
<feature type="transmembrane region" description="Helical" evidence="1">
    <location>
        <begin position="18"/>
        <end position="36"/>
    </location>
</feature>
<keyword evidence="1" id="KW-0472">Membrane</keyword>
<evidence type="ECO:0000259" key="2">
    <source>
        <dbReference type="Pfam" id="PF01970"/>
    </source>
</evidence>
<evidence type="ECO:0000313" key="4">
    <source>
        <dbReference type="WBParaSite" id="L893_g7137.t1"/>
    </source>
</evidence>
<organism evidence="3 4">
    <name type="scientific">Steinernema glaseri</name>
    <dbReference type="NCBI Taxonomy" id="37863"/>
    <lineage>
        <taxon>Eukaryota</taxon>
        <taxon>Metazoa</taxon>
        <taxon>Ecdysozoa</taxon>
        <taxon>Nematoda</taxon>
        <taxon>Chromadorea</taxon>
        <taxon>Rhabditida</taxon>
        <taxon>Tylenchina</taxon>
        <taxon>Panagrolaimomorpha</taxon>
        <taxon>Strongyloidoidea</taxon>
        <taxon>Steinernematidae</taxon>
        <taxon>Steinernema</taxon>
    </lineage>
</organism>
<accession>A0A1I8AMI1</accession>
<feature type="transmembrane region" description="Helical" evidence="1">
    <location>
        <begin position="57"/>
        <end position="86"/>
    </location>
</feature>
<protein>
    <submittedName>
        <fullName evidence="4">Chloride channel protein</fullName>
    </submittedName>
</protein>
<dbReference type="PANTHER" id="PTHR35342">
    <property type="entry name" value="TRICARBOXYLIC TRANSPORT PROTEIN"/>
    <property type="match status" value="1"/>
</dbReference>
<feature type="domain" description="DUF112" evidence="2">
    <location>
        <begin position="106"/>
        <end position="158"/>
    </location>
</feature>
<dbReference type="WBParaSite" id="L893_g7137.t1">
    <property type="protein sequence ID" value="L893_g7137.t1"/>
    <property type="gene ID" value="L893_g7137"/>
</dbReference>
<feature type="transmembrane region" description="Helical" evidence="1">
    <location>
        <begin position="132"/>
        <end position="157"/>
    </location>
</feature>
<name>A0A1I8AMI1_9BILA</name>
<proteinExistence type="predicted"/>
<feature type="transmembrane region" description="Helical" evidence="1">
    <location>
        <begin position="106"/>
        <end position="125"/>
    </location>
</feature>
<evidence type="ECO:0000256" key="1">
    <source>
        <dbReference type="SAM" id="Phobius"/>
    </source>
</evidence>
<keyword evidence="1" id="KW-0812">Transmembrane</keyword>
<dbReference type="Proteomes" id="UP000095287">
    <property type="component" value="Unplaced"/>
</dbReference>